<evidence type="ECO:0000256" key="3">
    <source>
        <dbReference type="ARBA" id="ARBA00022559"/>
    </source>
</evidence>
<dbReference type="PRINTS" id="PR00067">
    <property type="entry name" value="CATALASE"/>
</dbReference>
<keyword evidence="3 8" id="KW-0575">Peroxidase</keyword>
<keyword evidence="5 8" id="KW-0479">Metal-binding</keyword>
<dbReference type="GO" id="GO:0005737">
    <property type="term" value="C:cytoplasm"/>
    <property type="evidence" value="ECO:0007669"/>
    <property type="project" value="TreeGrafter"/>
</dbReference>
<dbReference type="PROSITE" id="PS51402">
    <property type="entry name" value="CATALASE_3"/>
    <property type="match status" value="1"/>
</dbReference>
<dbReference type="PIRSF" id="PIRSF000296">
    <property type="entry name" value="SrpA"/>
    <property type="match status" value="1"/>
</dbReference>
<protein>
    <recommendedName>
        <fullName evidence="8">Catalase-related peroxidase</fullName>
        <ecNumber evidence="8">1.11.1.-</ecNumber>
    </recommendedName>
</protein>
<dbReference type="EMBL" id="BJNV01000098">
    <property type="protein sequence ID" value="GEC97565.1"/>
    <property type="molecule type" value="Genomic_DNA"/>
</dbReference>
<dbReference type="InterPro" id="IPR024168">
    <property type="entry name" value="Catalase_SrpA-type_pred"/>
</dbReference>
<evidence type="ECO:0000256" key="5">
    <source>
        <dbReference type="ARBA" id="ARBA00022723"/>
    </source>
</evidence>
<feature type="domain" description="Catalase core" evidence="12">
    <location>
        <begin position="8"/>
        <end position="321"/>
    </location>
</feature>
<organism evidence="13 14">
    <name type="scientific">Zoogloea ramigera</name>
    <dbReference type="NCBI Taxonomy" id="350"/>
    <lineage>
        <taxon>Bacteria</taxon>
        <taxon>Pseudomonadati</taxon>
        <taxon>Pseudomonadota</taxon>
        <taxon>Betaproteobacteria</taxon>
        <taxon>Rhodocyclales</taxon>
        <taxon>Zoogloeaceae</taxon>
        <taxon>Zoogloea</taxon>
    </lineage>
</organism>
<dbReference type="InterPro" id="IPR011614">
    <property type="entry name" value="Catalase_core"/>
</dbReference>
<dbReference type="PANTHER" id="PTHR11465:SF9">
    <property type="entry name" value="CATALASE"/>
    <property type="match status" value="1"/>
</dbReference>
<comment type="caution">
    <text evidence="13">The sequence shown here is derived from an EMBL/GenBank/DDBJ whole genome shotgun (WGS) entry which is preliminary data.</text>
</comment>
<comment type="function">
    <text evidence="1">Decomposes hydrogen peroxide into water and oxygen; serves to protect cells from the toxic effects of hydrogen peroxide.</text>
</comment>
<keyword evidence="4 8" id="KW-0349">Heme</keyword>
<dbReference type="EC" id="1.11.1.-" evidence="8"/>
<dbReference type="Gene3D" id="2.40.180.10">
    <property type="entry name" value="Catalase core domain"/>
    <property type="match status" value="1"/>
</dbReference>
<dbReference type="PANTHER" id="PTHR11465">
    <property type="entry name" value="CATALASE"/>
    <property type="match status" value="1"/>
</dbReference>
<comment type="function">
    <text evidence="8">Has an organic peroxide-dependent peroxidase activity.</text>
</comment>
<dbReference type="Proteomes" id="UP000318422">
    <property type="component" value="Unassembled WGS sequence"/>
</dbReference>
<gene>
    <name evidence="13" type="ORF">ZRA01_36380</name>
</gene>
<keyword evidence="14" id="KW-1185">Reference proteome</keyword>
<dbReference type="GO" id="GO:0004096">
    <property type="term" value="F:catalase activity"/>
    <property type="evidence" value="ECO:0007669"/>
    <property type="project" value="InterPro"/>
</dbReference>
<keyword evidence="6 8" id="KW-0560">Oxidoreductase</keyword>
<evidence type="ECO:0000256" key="7">
    <source>
        <dbReference type="ARBA" id="ARBA00023004"/>
    </source>
</evidence>
<reference evidence="13 14" key="1">
    <citation type="submission" date="2019-06" db="EMBL/GenBank/DDBJ databases">
        <title>Whole genome shotgun sequence of Zoogloea ramigera NBRC 15342.</title>
        <authorList>
            <person name="Hosoyama A."/>
            <person name="Uohara A."/>
            <person name="Ohji S."/>
            <person name="Ichikawa N."/>
        </authorList>
    </citation>
    <scope>NUCLEOTIDE SEQUENCE [LARGE SCALE GENOMIC DNA]</scope>
    <source>
        <strain evidence="13 14">NBRC 15342</strain>
    </source>
</reference>
<feature type="binding site" description="axial binding residue" evidence="10">
    <location>
        <position position="313"/>
    </location>
    <ligand>
        <name>heme</name>
        <dbReference type="ChEBI" id="CHEBI:30413"/>
    </ligand>
    <ligandPart>
        <name>Fe</name>
        <dbReference type="ChEBI" id="CHEBI:18248"/>
    </ligandPart>
</feature>
<evidence type="ECO:0000313" key="13">
    <source>
        <dbReference type="EMBL" id="GEC97565.1"/>
    </source>
</evidence>
<evidence type="ECO:0000256" key="11">
    <source>
        <dbReference type="SAM" id="SignalP"/>
    </source>
</evidence>
<keyword evidence="7 8" id="KW-0408">Iron</keyword>
<feature type="active site" evidence="9">
    <location>
        <position position="47"/>
    </location>
</feature>
<evidence type="ECO:0000259" key="12">
    <source>
        <dbReference type="SMART" id="SM01060"/>
    </source>
</evidence>
<accession>A0A4Y4CXA4</accession>
<evidence type="ECO:0000256" key="1">
    <source>
        <dbReference type="ARBA" id="ARBA00002974"/>
    </source>
</evidence>
<dbReference type="GO" id="GO:0020037">
    <property type="term" value="F:heme binding"/>
    <property type="evidence" value="ECO:0007669"/>
    <property type="project" value="InterPro"/>
</dbReference>
<evidence type="ECO:0000256" key="9">
    <source>
        <dbReference type="PIRSR" id="PIRSR000296-1"/>
    </source>
</evidence>
<dbReference type="OrthoDB" id="255727at2"/>
<dbReference type="GO" id="GO:0042542">
    <property type="term" value="P:response to hydrogen peroxide"/>
    <property type="evidence" value="ECO:0007669"/>
    <property type="project" value="TreeGrafter"/>
</dbReference>
<feature type="chain" id="PRO_5021398424" description="Catalase-related peroxidase" evidence="11">
    <location>
        <begin position="20"/>
        <end position="324"/>
    </location>
</feature>
<name>A0A4Y4CXA4_ZOORA</name>
<evidence type="ECO:0000256" key="6">
    <source>
        <dbReference type="ARBA" id="ARBA00023002"/>
    </source>
</evidence>
<dbReference type="AlphaFoldDB" id="A0A4Y4CXA4"/>
<dbReference type="GO" id="GO:0042744">
    <property type="term" value="P:hydrogen peroxide catabolic process"/>
    <property type="evidence" value="ECO:0007669"/>
    <property type="project" value="TreeGrafter"/>
</dbReference>
<evidence type="ECO:0000256" key="4">
    <source>
        <dbReference type="ARBA" id="ARBA00022617"/>
    </source>
</evidence>
<feature type="signal peptide" evidence="11">
    <location>
        <begin position="1"/>
        <end position="19"/>
    </location>
</feature>
<dbReference type="Gene3D" id="1.20.1280.120">
    <property type="match status" value="1"/>
</dbReference>
<dbReference type="Pfam" id="PF00199">
    <property type="entry name" value="Catalase"/>
    <property type="match status" value="1"/>
</dbReference>
<dbReference type="RefSeq" id="WP_141354866.1">
    <property type="nucleotide sequence ID" value="NZ_BJNV01000098.1"/>
</dbReference>
<proteinExistence type="inferred from homology"/>
<dbReference type="InterPro" id="IPR018028">
    <property type="entry name" value="Catalase"/>
</dbReference>
<evidence type="ECO:0000256" key="10">
    <source>
        <dbReference type="PIRSR" id="PIRSR000296-2"/>
    </source>
</evidence>
<sequence length="324" mass="34889">MLRSVLATALATLALPLAAQTPTASPYDFIDAFRALSGEHKGIRKGHAKGLCAQGEFVPSEQARTLLASPLFSGAGMPAQLRFSMAGGNPRVPDSARSPRGLAAQFQLPDGTLHHLAMLSTPVFGAKDPDSFLGLLRAQRPGPDGKPDAGRIAVYREAHPDTRPQAEWLASNPPPWSYATTAYHGLHTFYVQAREGDKLKVRWYLQPQDGERGLDAAEIASAPADFLPQRLEERLRQGPVRFDWIMVLGEPEDTDDDPSRRWPAGRPVFKAGTLSVVGSGGEACTPINFDPNVLSAGFSAGADPILRMRSPAYAISFGQRLSGQ</sequence>
<dbReference type="GO" id="GO:0046872">
    <property type="term" value="F:metal ion binding"/>
    <property type="evidence" value="ECO:0007669"/>
    <property type="project" value="UniProtKB-KW"/>
</dbReference>
<evidence type="ECO:0000313" key="14">
    <source>
        <dbReference type="Proteomes" id="UP000318422"/>
    </source>
</evidence>
<evidence type="ECO:0000256" key="8">
    <source>
        <dbReference type="PIRNR" id="PIRNR000296"/>
    </source>
</evidence>
<comment type="cofactor">
    <cofactor evidence="8">
        <name>heme</name>
        <dbReference type="ChEBI" id="CHEBI:30413"/>
    </cofactor>
</comment>
<dbReference type="SMART" id="SM01060">
    <property type="entry name" value="Catalase"/>
    <property type="match status" value="1"/>
</dbReference>
<keyword evidence="11" id="KW-0732">Signal</keyword>
<dbReference type="CDD" id="cd08153">
    <property type="entry name" value="srpA_like"/>
    <property type="match status" value="1"/>
</dbReference>
<dbReference type="SUPFAM" id="SSF56634">
    <property type="entry name" value="Heme-dependent catalase-like"/>
    <property type="match status" value="1"/>
</dbReference>
<dbReference type="InterPro" id="IPR020835">
    <property type="entry name" value="Catalase_sf"/>
</dbReference>
<comment type="similarity">
    <text evidence="2 8">Belongs to the catalase family.</text>
</comment>
<evidence type="ECO:0000256" key="2">
    <source>
        <dbReference type="ARBA" id="ARBA00005329"/>
    </source>
</evidence>